<name>A0A9D4GUE3_DREPO</name>
<dbReference type="AlphaFoldDB" id="A0A9D4GUE3"/>
<keyword evidence="4" id="KW-1185">Reference proteome</keyword>
<dbReference type="InterPro" id="IPR001079">
    <property type="entry name" value="Galectin_CRD"/>
</dbReference>
<sequence>VTAGFTFEEHDWPLVLYMNFETPKATIDALINGGWLWNKGENKVQAFTGSVTSQNTITLEVDHTGLTHIYLDGVKITDFRHHLTDVRRSNKFFVSGYPDVRLTRLEFKRLP</sequence>
<feature type="non-terminal residue" evidence="3">
    <location>
        <position position="1"/>
    </location>
</feature>
<reference evidence="3" key="1">
    <citation type="journal article" date="2019" name="bioRxiv">
        <title>The Genome of the Zebra Mussel, Dreissena polymorpha: A Resource for Invasive Species Research.</title>
        <authorList>
            <person name="McCartney M.A."/>
            <person name="Auch B."/>
            <person name="Kono T."/>
            <person name="Mallez S."/>
            <person name="Zhang Y."/>
            <person name="Obille A."/>
            <person name="Becker A."/>
            <person name="Abrahante J.E."/>
            <person name="Garbe J."/>
            <person name="Badalamenti J.P."/>
            <person name="Herman A."/>
            <person name="Mangelson H."/>
            <person name="Liachko I."/>
            <person name="Sullivan S."/>
            <person name="Sone E.D."/>
            <person name="Koren S."/>
            <person name="Silverstein K.A.T."/>
            <person name="Beckman K.B."/>
            <person name="Gohl D.M."/>
        </authorList>
    </citation>
    <scope>NUCLEOTIDE SEQUENCE</scope>
    <source>
        <strain evidence="3">Duluth1</strain>
        <tissue evidence="3">Whole animal</tissue>
    </source>
</reference>
<gene>
    <name evidence="3" type="ORF">DPMN_124977</name>
</gene>
<reference evidence="3" key="2">
    <citation type="submission" date="2020-11" db="EMBL/GenBank/DDBJ databases">
        <authorList>
            <person name="McCartney M.A."/>
            <person name="Auch B."/>
            <person name="Kono T."/>
            <person name="Mallez S."/>
            <person name="Becker A."/>
            <person name="Gohl D.M."/>
            <person name="Silverstein K.A.T."/>
            <person name="Koren S."/>
            <person name="Bechman K.B."/>
            <person name="Herman A."/>
            <person name="Abrahante J.E."/>
            <person name="Garbe J."/>
        </authorList>
    </citation>
    <scope>NUCLEOTIDE SEQUENCE</scope>
    <source>
        <strain evidence="3">Duluth1</strain>
        <tissue evidence="3">Whole animal</tissue>
    </source>
</reference>
<evidence type="ECO:0000313" key="4">
    <source>
        <dbReference type="Proteomes" id="UP000828390"/>
    </source>
</evidence>
<accession>A0A9D4GUE3</accession>
<dbReference type="GO" id="GO:0030246">
    <property type="term" value="F:carbohydrate binding"/>
    <property type="evidence" value="ECO:0007669"/>
    <property type="project" value="UniProtKB-KW"/>
</dbReference>
<keyword evidence="1" id="KW-0430">Lectin</keyword>
<feature type="domain" description="Galectin" evidence="2">
    <location>
        <begin position="1"/>
        <end position="108"/>
    </location>
</feature>
<dbReference type="Proteomes" id="UP000828390">
    <property type="component" value="Unassembled WGS sequence"/>
</dbReference>
<proteinExistence type="predicted"/>
<evidence type="ECO:0000259" key="2">
    <source>
        <dbReference type="PROSITE" id="PS51304"/>
    </source>
</evidence>
<protein>
    <recommendedName>
        <fullName evidence="2">Galectin domain-containing protein</fullName>
    </recommendedName>
</protein>
<organism evidence="3 4">
    <name type="scientific">Dreissena polymorpha</name>
    <name type="common">Zebra mussel</name>
    <name type="synonym">Mytilus polymorpha</name>
    <dbReference type="NCBI Taxonomy" id="45954"/>
    <lineage>
        <taxon>Eukaryota</taxon>
        <taxon>Metazoa</taxon>
        <taxon>Spiralia</taxon>
        <taxon>Lophotrochozoa</taxon>
        <taxon>Mollusca</taxon>
        <taxon>Bivalvia</taxon>
        <taxon>Autobranchia</taxon>
        <taxon>Heteroconchia</taxon>
        <taxon>Euheterodonta</taxon>
        <taxon>Imparidentia</taxon>
        <taxon>Neoheterodontei</taxon>
        <taxon>Myida</taxon>
        <taxon>Dreissenoidea</taxon>
        <taxon>Dreissenidae</taxon>
        <taxon>Dreissena</taxon>
    </lineage>
</organism>
<evidence type="ECO:0000313" key="3">
    <source>
        <dbReference type="EMBL" id="KAH3823178.1"/>
    </source>
</evidence>
<dbReference type="PROSITE" id="PS51304">
    <property type="entry name" value="GALECTIN"/>
    <property type="match status" value="1"/>
</dbReference>
<dbReference type="EMBL" id="JAIWYP010000005">
    <property type="protein sequence ID" value="KAH3823178.1"/>
    <property type="molecule type" value="Genomic_DNA"/>
</dbReference>
<comment type="caution">
    <text evidence="3">The sequence shown here is derived from an EMBL/GenBank/DDBJ whole genome shotgun (WGS) entry which is preliminary data.</text>
</comment>
<evidence type="ECO:0000256" key="1">
    <source>
        <dbReference type="ARBA" id="ARBA00022734"/>
    </source>
</evidence>